<organism evidence="1 2">
    <name type="scientific">Salipiger bermudensis (strain DSM 26914 / JCM 13377 / KCTC 12554 / HTCC2601)</name>
    <name type="common">Pelagibaca bermudensis</name>
    <dbReference type="NCBI Taxonomy" id="314265"/>
    <lineage>
        <taxon>Bacteria</taxon>
        <taxon>Pseudomonadati</taxon>
        <taxon>Pseudomonadota</taxon>
        <taxon>Alphaproteobacteria</taxon>
        <taxon>Rhodobacterales</taxon>
        <taxon>Roseobacteraceae</taxon>
        <taxon>Salipiger</taxon>
    </lineage>
</organism>
<accession>Q0FVX3</accession>
<reference evidence="1 2" key="1">
    <citation type="journal article" date="2010" name="J. Bacteriol.">
        <title>Genome sequences of Pelagibaca bermudensis HTCC2601T and Maritimibacter alkaliphilus HTCC2654T, the type strains of two marine Roseobacter genera.</title>
        <authorList>
            <person name="Thrash J.C."/>
            <person name="Cho J.C."/>
            <person name="Ferriera S."/>
            <person name="Johnson J."/>
            <person name="Vergin K.L."/>
            <person name="Giovannoni S.J."/>
        </authorList>
    </citation>
    <scope>NUCLEOTIDE SEQUENCE [LARGE SCALE GENOMIC DNA]</scope>
    <source>
        <strain evidence="2">DSM 26914 / JCM 13377 / KCTC 12554 / HTCC2601</strain>
    </source>
</reference>
<gene>
    <name evidence="1" type="ORF">R2601_04363</name>
</gene>
<dbReference type="EMBL" id="AATQ01000001">
    <property type="protein sequence ID" value="EAU48779.1"/>
    <property type="molecule type" value="Genomic_DNA"/>
</dbReference>
<dbReference type="HOGENOM" id="CLU_3397831_0_0_5"/>
<dbReference type="STRING" id="314265.R2601_04363"/>
<evidence type="ECO:0000313" key="1">
    <source>
        <dbReference type="EMBL" id="EAU48779.1"/>
    </source>
</evidence>
<sequence length="31" mass="3583">MLEAFISFSDRFERMLVTPGSRRNVPSTKPL</sequence>
<proteinExistence type="predicted"/>
<evidence type="ECO:0000313" key="2">
    <source>
        <dbReference type="Proteomes" id="UP000006230"/>
    </source>
</evidence>
<keyword evidence="2" id="KW-1185">Reference proteome</keyword>
<protein>
    <submittedName>
        <fullName evidence="1">Uncharacterized protein</fullName>
    </submittedName>
</protein>
<name>Q0FVX3_SALBH</name>
<comment type="caution">
    <text evidence="1">The sequence shown here is derived from an EMBL/GenBank/DDBJ whole genome shotgun (WGS) entry which is preliminary data.</text>
</comment>
<dbReference type="Proteomes" id="UP000006230">
    <property type="component" value="Unassembled WGS sequence"/>
</dbReference>
<dbReference type="AlphaFoldDB" id="Q0FVX3"/>